<dbReference type="PANTHER" id="PTHR15696">
    <property type="entry name" value="SMG-7 SUPPRESSOR WITH MORPHOLOGICAL EFFECT ON GENITALIA PROTEIN 7"/>
    <property type="match status" value="1"/>
</dbReference>
<dbReference type="Pfam" id="PF10374">
    <property type="entry name" value="EST1"/>
    <property type="match status" value="1"/>
</dbReference>
<dbReference type="InterPro" id="IPR011990">
    <property type="entry name" value="TPR-like_helical_dom_sf"/>
</dbReference>
<keyword evidence="1" id="KW-0677">Repeat</keyword>
<dbReference type="AlphaFoldDB" id="A0A218WM43"/>
<dbReference type="Pfam" id="PF10373">
    <property type="entry name" value="EST1_DNA_bind"/>
    <property type="match status" value="1"/>
</dbReference>
<dbReference type="GO" id="GO:0005697">
    <property type="term" value="C:telomerase holoenzyme complex"/>
    <property type="evidence" value="ECO:0007669"/>
    <property type="project" value="TreeGrafter"/>
</dbReference>
<feature type="region of interest" description="Disordered" evidence="2">
    <location>
        <begin position="836"/>
        <end position="857"/>
    </location>
</feature>
<evidence type="ECO:0000313" key="6">
    <source>
        <dbReference type="Proteomes" id="UP000197138"/>
    </source>
</evidence>
<organism evidence="5 6">
    <name type="scientific">Punica granatum</name>
    <name type="common">Pomegranate</name>
    <dbReference type="NCBI Taxonomy" id="22663"/>
    <lineage>
        <taxon>Eukaryota</taxon>
        <taxon>Viridiplantae</taxon>
        <taxon>Streptophyta</taxon>
        <taxon>Embryophyta</taxon>
        <taxon>Tracheophyta</taxon>
        <taxon>Spermatophyta</taxon>
        <taxon>Magnoliopsida</taxon>
        <taxon>eudicotyledons</taxon>
        <taxon>Gunneridae</taxon>
        <taxon>Pentapetalae</taxon>
        <taxon>rosids</taxon>
        <taxon>malvids</taxon>
        <taxon>Myrtales</taxon>
        <taxon>Lythraceae</taxon>
        <taxon>Punica</taxon>
    </lineage>
</organism>
<proteinExistence type="predicted"/>
<dbReference type="GO" id="GO:0000184">
    <property type="term" value="P:nuclear-transcribed mRNA catabolic process, nonsense-mediated decay"/>
    <property type="evidence" value="ECO:0007669"/>
    <property type="project" value="TreeGrafter"/>
</dbReference>
<name>A0A218WM43_PUNGR</name>
<dbReference type="InterPro" id="IPR019458">
    <property type="entry name" value="Est1-like_N"/>
</dbReference>
<dbReference type="Gene3D" id="1.25.40.10">
    <property type="entry name" value="Tetratricopeptide repeat domain"/>
    <property type="match status" value="1"/>
</dbReference>
<evidence type="ECO:0000313" key="5">
    <source>
        <dbReference type="EMBL" id="OWM73539.1"/>
    </source>
</evidence>
<gene>
    <name evidence="5" type="ORF">CDL15_Pgr026638</name>
</gene>
<dbReference type="GO" id="GO:0042162">
    <property type="term" value="F:telomeric DNA binding"/>
    <property type="evidence" value="ECO:0007669"/>
    <property type="project" value="TreeGrafter"/>
</dbReference>
<feature type="domain" description="DNA/RNA-binding" evidence="3">
    <location>
        <begin position="199"/>
        <end position="527"/>
    </location>
</feature>
<dbReference type="FunFam" id="1.25.40.10:FF:000225">
    <property type="entry name" value="Protein SMG7"/>
    <property type="match status" value="1"/>
</dbReference>
<dbReference type="InterPro" id="IPR018834">
    <property type="entry name" value="DNA/RNA-bd_Est1-type"/>
</dbReference>
<evidence type="ECO:0000256" key="1">
    <source>
        <dbReference type="ARBA" id="ARBA00022737"/>
    </source>
</evidence>
<evidence type="ECO:0008006" key="7">
    <source>
        <dbReference type="Google" id="ProtNLM"/>
    </source>
</evidence>
<feature type="domain" description="Telomerase activating protein Est1-like N-terminal" evidence="4">
    <location>
        <begin position="68"/>
        <end position="186"/>
    </location>
</feature>
<sequence>MIVQMDKMSAPPREIAQRLHEKNIELDSRRRKSAQARVPLDPNIWQQMRENYETIILEDHAFSEQHNIEHALWQLHYKKIEELRAHYSAAQASVQGGKGPARPDRIAKIRLQFKTFLSEATGFYHDLIMKIRAKYGLPLGYFSEESENRIVMEKDVKKSAEMKKGLISCHRCLIYLGDLARYKGLYGEANSKSREYTAASSYYLQAASLWPSIGNPHHQLAILASYSGDDFLTVYRYFRSLAVDNPCSTARDNLIVAFEKNRQSFAQLPGDIKAPVVRLTGRRQGREVKLASKENDAEAGSLKDKTSSTPDAFKSFCIRFVRLNGILFTRTSLETFAEVLSLVSLGLYELLSSGKEEELKFGANAREIALFFVRLVAILIFTVQNSKKENEGQTYVEIVQRAVLLQNAFSAAFEIVGLLLERCEQLQDPSSSYLLPGVLVFVEWLACCPDVASGSDADEKQAMCRSNFWAHFVSLTNKLLSTGSISVEDNEEETCFYNMSRYEEGENENRLALLEDFELRGFLPLLPAQTILDFSRKHSFGGDDQKERSSRVKRILAAGKALLGAVKIDQKSVHYDAREKKFVVGAEPPRRSEDFDLPDNSIMPPANSMMLESKPERAVNSGLLCPNSHSHMEFEEEDEVIVFRPTVAEKPADVHISSSLPSNGLEPGISLSGNHKPIYGTSVSGPPENVWQQAASDAFLAKAASIQNASPVPQHLQPVEVIPNWLLEEESSIANSFQDLRLMENGHGIKSEGQNIGNFHPAAVLDPTPQSAITNSMNMFYSQSKAPEPVLPTSRIGAVTSIGFIAENLAVKTSASPPPGLKKNPVSRPVRHVGPPPGFGPVPKQASGPITSLDVTSEDPINDDYSWLDGYQMPPPGKSIGLSNSIAFSSQANSQYVSGSTGLTGAVGFPFPGKQAPINQFQMARENGQQDYPSIDYVKLQQERHMLQANGMLTGNHEIAQPEQYQGSVWAGRYFVLKSDCGGCSHPFATIIELQICRLLIVEYLVGEWMALASCWHFGTEQVCPLFNSGDGSWNIWVMVKKFGKECLIWVTMEICYAVCLQLVRMANVYNKVGFVSALEREILWSLPRVYGGITARGKHKFGFSVMRFSLLCP</sequence>
<dbReference type="Proteomes" id="UP000197138">
    <property type="component" value="Unassembled WGS sequence"/>
</dbReference>
<protein>
    <recommendedName>
        <fullName evidence="7">Protein SMG7</fullName>
    </recommendedName>
</protein>
<dbReference type="InterPro" id="IPR045153">
    <property type="entry name" value="Est1/Ebs1-like"/>
</dbReference>
<dbReference type="PANTHER" id="PTHR15696:SF35">
    <property type="entry name" value="NONSENSE-MEDIATED MRNA DECAY FACTOR SMG7"/>
    <property type="match status" value="1"/>
</dbReference>
<dbReference type="EMBL" id="MTKT01003950">
    <property type="protein sequence ID" value="OWM73539.1"/>
    <property type="molecule type" value="Genomic_DNA"/>
</dbReference>
<dbReference type="SUPFAM" id="SSF48452">
    <property type="entry name" value="TPR-like"/>
    <property type="match status" value="1"/>
</dbReference>
<dbReference type="GO" id="GO:0070034">
    <property type="term" value="F:telomerase RNA binding"/>
    <property type="evidence" value="ECO:0007669"/>
    <property type="project" value="TreeGrafter"/>
</dbReference>
<evidence type="ECO:0000259" key="3">
    <source>
        <dbReference type="Pfam" id="PF10373"/>
    </source>
</evidence>
<accession>A0A218WM43</accession>
<evidence type="ECO:0000256" key="2">
    <source>
        <dbReference type="SAM" id="MobiDB-lite"/>
    </source>
</evidence>
<comment type="caution">
    <text evidence="5">The sequence shown here is derived from an EMBL/GenBank/DDBJ whole genome shotgun (WGS) entry which is preliminary data.</text>
</comment>
<reference evidence="6" key="1">
    <citation type="journal article" date="2017" name="Plant J.">
        <title>The pomegranate (Punica granatum L.) genome and the genomics of punicalagin biosynthesis.</title>
        <authorList>
            <person name="Qin G."/>
            <person name="Xu C."/>
            <person name="Ming R."/>
            <person name="Tang H."/>
            <person name="Guyot R."/>
            <person name="Kramer E.M."/>
            <person name="Hu Y."/>
            <person name="Yi X."/>
            <person name="Qi Y."/>
            <person name="Xu X."/>
            <person name="Gao Z."/>
            <person name="Pan H."/>
            <person name="Jian J."/>
            <person name="Tian Y."/>
            <person name="Yue Z."/>
            <person name="Xu Y."/>
        </authorList>
    </citation>
    <scope>NUCLEOTIDE SEQUENCE [LARGE SCALE GENOMIC DNA]</scope>
    <source>
        <strain evidence="6">cv. Dabenzi</strain>
    </source>
</reference>
<evidence type="ECO:0000259" key="4">
    <source>
        <dbReference type="Pfam" id="PF10374"/>
    </source>
</evidence>